<evidence type="ECO:0000256" key="1">
    <source>
        <dbReference type="SAM" id="MobiDB-lite"/>
    </source>
</evidence>
<evidence type="ECO:0000313" key="2">
    <source>
        <dbReference type="EMBL" id="KAK2104868.1"/>
    </source>
</evidence>
<proteinExistence type="predicted"/>
<evidence type="ECO:0000313" key="3">
    <source>
        <dbReference type="Proteomes" id="UP001266305"/>
    </source>
</evidence>
<feature type="compositionally biased region" description="Polar residues" evidence="1">
    <location>
        <begin position="1"/>
        <end position="22"/>
    </location>
</feature>
<accession>A0ABQ9V664</accession>
<organism evidence="2 3">
    <name type="scientific">Saguinus oedipus</name>
    <name type="common">Cotton-top tamarin</name>
    <name type="synonym">Oedipomidas oedipus</name>
    <dbReference type="NCBI Taxonomy" id="9490"/>
    <lineage>
        <taxon>Eukaryota</taxon>
        <taxon>Metazoa</taxon>
        <taxon>Chordata</taxon>
        <taxon>Craniata</taxon>
        <taxon>Vertebrata</taxon>
        <taxon>Euteleostomi</taxon>
        <taxon>Mammalia</taxon>
        <taxon>Eutheria</taxon>
        <taxon>Euarchontoglires</taxon>
        <taxon>Primates</taxon>
        <taxon>Haplorrhini</taxon>
        <taxon>Platyrrhini</taxon>
        <taxon>Cebidae</taxon>
        <taxon>Callitrichinae</taxon>
        <taxon>Saguinus</taxon>
    </lineage>
</organism>
<dbReference type="Proteomes" id="UP001266305">
    <property type="component" value="Unassembled WGS sequence"/>
</dbReference>
<gene>
    <name evidence="2" type="ORF">P7K49_018724</name>
</gene>
<sequence>METCQLSREPQELSSHAPQQGCGQREVSGFEKAGPRLQLLRGPGGGCTCAREAGSPASAVVAQAPGPPGLEGCEVAV</sequence>
<protein>
    <submittedName>
        <fullName evidence="2">Uncharacterized protein</fullName>
    </submittedName>
</protein>
<name>A0ABQ9V664_SAGOE</name>
<keyword evidence="3" id="KW-1185">Reference proteome</keyword>
<feature type="region of interest" description="Disordered" evidence="1">
    <location>
        <begin position="1"/>
        <end position="28"/>
    </location>
</feature>
<reference evidence="2 3" key="1">
    <citation type="submission" date="2023-05" db="EMBL/GenBank/DDBJ databases">
        <title>B98-5 Cell Line De Novo Hybrid Assembly: An Optical Mapping Approach.</title>
        <authorList>
            <person name="Kananen K."/>
            <person name="Auerbach J.A."/>
            <person name="Kautto E."/>
            <person name="Blachly J.S."/>
        </authorList>
    </citation>
    <scope>NUCLEOTIDE SEQUENCE [LARGE SCALE GENOMIC DNA]</scope>
    <source>
        <strain evidence="2">B95-8</strain>
        <tissue evidence="2">Cell line</tissue>
    </source>
</reference>
<dbReference type="EMBL" id="JASSZA010000008">
    <property type="protein sequence ID" value="KAK2104868.1"/>
    <property type="molecule type" value="Genomic_DNA"/>
</dbReference>
<comment type="caution">
    <text evidence="2">The sequence shown here is derived from an EMBL/GenBank/DDBJ whole genome shotgun (WGS) entry which is preliminary data.</text>
</comment>